<dbReference type="InterPro" id="IPR024213">
    <property type="entry name" value="DUF3822"/>
</dbReference>
<proteinExistence type="predicted"/>
<evidence type="ECO:0000313" key="1">
    <source>
        <dbReference type="EMBL" id="MCH7409912.1"/>
    </source>
</evidence>
<dbReference type="Gene3D" id="3.30.420.260">
    <property type="match status" value="1"/>
</dbReference>
<dbReference type="CDD" id="cd24013">
    <property type="entry name" value="ASKHA_ATPase_BT3980-like"/>
    <property type="match status" value="1"/>
</dbReference>
<sequence length="276" mass="31787">MANSLENIQENKYSDKFDTNLVSSLSLLLFEEKYILFAKDGNEAITAIHQKFFSDYASLKDVLQRDKLFNLQVPAKILIYDENFALIPGVLFDINQLSTYLSFAQDPSTSQADYFSSIDSNNLYIAGAISLSLHEILTKGRQKAKIHHGSTSFLAYLLKDKSTYLNQEIFIYLRDKHCFIAAFKNNQLANFNTYAIESKESLLNYSFGILSQLNFDRKYCKVTVMGDYLALNIDQDFGNKYFKNFVLTQPKQNQKYLSGVEVFLNSPLFEAHWEYN</sequence>
<accession>A0ABS9V0I1</accession>
<dbReference type="RefSeq" id="WP_241348282.1">
    <property type="nucleotide sequence ID" value="NZ_JAKZGP010000025.1"/>
</dbReference>
<dbReference type="EMBL" id="JAKZGP010000025">
    <property type="protein sequence ID" value="MCH7409912.1"/>
    <property type="molecule type" value="Genomic_DNA"/>
</dbReference>
<reference evidence="1" key="1">
    <citation type="submission" date="2022-03" db="EMBL/GenBank/DDBJ databases">
        <title>De novo assembled genomes of Belliella spp. (Cyclobacteriaceae) strains.</title>
        <authorList>
            <person name="Szabo A."/>
            <person name="Korponai K."/>
            <person name="Felfoldi T."/>
        </authorList>
    </citation>
    <scope>NUCLEOTIDE SEQUENCE</scope>
    <source>
        <strain evidence="1">DSM 111904</strain>
    </source>
</reference>
<keyword evidence="2" id="KW-1185">Reference proteome</keyword>
<comment type="caution">
    <text evidence="1">The sequence shown here is derived from an EMBL/GenBank/DDBJ whole genome shotgun (WGS) entry which is preliminary data.</text>
</comment>
<evidence type="ECO:0000313" key="2">
    <source>
        <dbReference type="Proteomes" id="UP001165489"/>
    </source>
</evidence>
<gene>
    <name evidence="1" type="ORF">MM239_10940</name>
</gene>
<protein>
    <submittedName>
        <fullName evidence="1">DUF3822 family protein</fullName>
    </submittedName>
</protein>
<organism evidence="1 2">
    <name type="scientific">Belliella filtrata</name>
    <dbReference type="NCBI Taxonomy" id="2923435"/>
    <lineage>
        <taxon>Bacteria</taxon>
        <taxon>Pseudomonadati</taxon>
        <taxon>Bacteroidota</taxon>
        <taxon>Cytophagia</taxon>
        <taxon>Cytophagales</taxon>
        <taxon>Cyclobacteriaceae</taxon>
        <taxon>Belliella</taxon>
    </lineage>
</organism>
<dbReference type="Gene3D" id="3.30.420.250">
    <property type="match status" value="1"/>
</dbReference>
<dbReference type="Pfam" id="PF12864">
    <property type="entry name" value="DUF3822"/>
    <property type="match status" value="1"/>
</dbReference>
<name>A0ABS9V0I1_9BACT</name>
<dbReference type="Proteomes" id="UP001165489">
    <property type="component" value="Unassembled WGS sequence"/>
</dbReference>